<keyword evidence="3" id="KW-0472">Membrane</keyword>
<dbReference type="InterPro" id="IPR036138">
    <property type="entry name" value="PBP_dimer_sf"/>
</dbReference>
<dbReference type="AlphaFoldDB" id="W2UYU4"/>
<evidence type="ECO:0000256" key="3">
    <source>
        <dbReference type="ARBA" id="ARBA00023136"/>
    </source>
</evidence>
<protein>
    <submittedName>
        <fullName evidence="6">Penicillin binding transpeptidase domain protein</fullName>
    </submittedName>
</protein>
<name>W2UYU4_9RICK</name>
<dbReference type="GO" id="GO:0008658">
    <property type="term" value="F:penicillin binding"/>
    <property type="evidence" value="ECO:0007669"/>
    <property type="project" value="InterPro"/>
</dbReference>
<dbReference type="STRING" id="1401685.P857_405"/>
<organism evidence="6 7">
    <name type="scientific">Candidatus Xenolissoclinum pacificiensis L6</name>
    <dbReference type="NCBI Taxonomy" id="1401685"/>
    <lineage>
        <taxon>Bacteria</taxon>
        <taxon>Pseudomonadati</taxon>
        <taxon>Pseudomonadota</taxon>
        <taxon>Alphaproteobacteria</taxon>
        <taxon>Rickettsiales</taxon>
        <taxon>Anaplasmataceae</taxon>
        <taxon>Candidatus Xenolissoclinum</taxon>
    </lineage>
</organism>
<dbReference type="EMBL" id="AXCJ01000007">
    <property type="protein sequence ID" value="ETO91281.1"/>
    <property type="molecule type" value="Genomic_DNA"/>
</dbReference>
<feature type="domain" description="Penicillin-binding protein transpeptidase" evidence="4">
    <location>
        <begin position="150"/>
        <end position="442"/>
    </location>
</feature>
<accession>W2UYU4</accession>
<keyword evidence="2" id="KW-0378">Hydrolase</keyword>
<dbReference type="Gene3D" id="3.40.710.10">
    <property type="entry name" value="DD-peptidase/beta-lactamase superfamily"/>
    <property type="match status" value="1"/>
</dbReference>
<evidence type="ECO:0000259" key="4">
    <source>
        <dbReference type="Pfam" id="PF00905"/>
    </source>
</evidence>
<evidence type="ECO:0000313" key="6">
    <source>
        <dbReference type="EMBL" id="ETO91281.1"/>
    </source>
</evidence>
<evidence type="ECO:0000256" key="1">
    <source>
        <dbReference type="ARBA" id="ARBA00004370"/>
    </source>
</evidence>
<dbReference type="InterPro" id="IPR012338">
    <property type="entry name" value="Beta-lactam/transpept-like"/>
</dbReference>
<dbReference type="InterPro" id="IPR050515">
    <property type="entry name" value="Beta-lactam/transpept"/>
</dbReference>
<dbReference type="Proteomes" id="UP000018951">
    <property type="component" value="Unassembled WGS sequence"/>
</dbReference>
<reference evidence="6 7" key="1">
    <citation type="journal article" date="2013" name="PLoS ONE">
        <title>Bacterial endosymbiosis in a chordate host: long-term co-evolution and conservation of secondary metabolism.</title>
        <authorList>
            <person name="Kwan J.C."/>
            <person name="Schmidt E.W."/>
        </authorList>
    </citation>
    <scope>NUCLEOTIDE SEQUENCE [LARGE SCALE GENOMIC DNA]</scope>
    <source>
        <strain evidence="7">L6</strain>
    </source>
</reference>
<keyword evidence="2" id="KW-0645">Protease</keyword>
<keyword evidence="7" id="KW-1185">Reference proteome</keyword>
<dbReference type="Gene3D" id="3.90.1310.10">
    <property type="entry name" value="Penicillin-binding protein 2a (Domain 2)"/>
    <property type="match status" value="1"/>
</dbReference>
<gene>
    <name evidence="6" type="ORF">P857_405</name>
</gene>
<dbReference type="GO" id="GO:0004180">
    <property type="term" value="F:carboxypeptidase activity"/>
    <property type="evidence" value="ECO:0007669"/>
    <property type="project" value="UniProtKB-KW"/>
</dbReference>
<dbReference type="PANTHER" id="PTHR30627:SF1">
    <property type="entry name" value="PEPTIDOGLYCAN D,D-TRANSPEPTIDASE FTSI"/>
    <property type="match status" value="1"/>
</dbReference>
<dbReference type="InterPro" id="IPR001460">
    <property type="entry name" value="PCN-bd_Tpept"/>
</dbReference>
<evidence type="ECO:0000259" key="5">
    <source>
        <dbReference type="Pfam" id="PF03717"/>
    </source>
</evidence>
<dbReference type="SUPFAM" id="SSF56601">
    <property type="entry name" value="beta-lactamase/transpeptidase-like"/>
    <property type="match status" value="1"/>
</dbReference>
<comment type="subcellular location">
    <subcellularLocation>
        <location evidence="1">Membrane</location>
    </subcellularLocation>
</comment>
<dbReference type="Pfam" id="PF03717">
    <property type="entry name" value="PBP_dimer"/>
    <property type="match status" value="1"/>
</dbReference>
<dbReference type="SUPFAM" id="SSF56519">
    <property type="entry name" value="Penicillin binding protein dimerisation domain"/>
    <property type="match status" value="1"/>
</dbReference>
<dbReference type="PATRIC" id="fig|1401685.3.peg.698"/>
<dbReference type="GO" id="GO:0071555">
    <property type="term" value="P:cell wall organization"/>
    <property type="evidence" value="ECO:0007669"/>
    <property type="project" value="TreeGrafter"/>
</dbReference>
<evidence type="ECO:0000256" key="2">
    <source>
        <dbReference type="ARBA" id="ARBA00022645"/>
    </source>
</evidence>
<sequence length="457" mass="51528">MLLASDVKFYSVYANPMKIKDKEKTASLLGSVFPEIEYSTLYDKLHKQSHFVWIKKNITPRKYQELLTLGIPGLYFETTYRRVYPQQNMFAHIIGYVNIDNSGIAGIEYFLNNHFMGEEIFLTLDHRVQYFLRKELKYVMKRYRALGASGIVIDVNNGDIIAMSSIPDFDPNKPYTNVTDAQRFNKTTLGIYEIGSIFKFFTLALALQEKVVDLEESIFIQKPYYVAGFEIKDLFNMDYSTVREIVTKSSNIGIAMIAQRLEIQQHKDFLISLGFADKLSLPMPEVTTPLFPMYWDTSTQITASYGYGLSISLLHTIIAFAALANGGILHQPQIFLSDQPVEGKRVIGRDISEMLRGVMAETVVLGTGKRSKIEGYNIGGKSGSAEKSILGKYRKDQNLASFIAVFPIEDPKYAILIMVDEPKREGFATGGIITAPSVKNVIEDIAVLLDNSILKNL</sequence>
<feature type="domain" description="Penicillin-binding protein dimerisation" evidence="5">
    <location>
        <begin position="2"/>
        <end position="98"/>
    </location>
</feature>
<dbReference type="Pfam" id="PF00905">
    <property type="entry name" value="Transpeptidase"/>
    <property type="match status" value="1"/>
</dbReference>
<dbReference type="Gene3D" id="3.30.450.330">
    <property type="match status" value="1"/>
</dbReference>
<dbReference type="GO" id="GO:0005886">
    <property type="term" value="C:plasma membrane"/>
    <property type="evidence" value="ECO:0007669"/>
    <property type="project" value="TreeGrafter"/>
</dbReference>
<proteinExistence type="predicted"/>
<dbReference type="PANTHER" id="PTHR30627">
    <property type="entry name" value="PEPTIDOGLYCAN D,D-TRANSPEPTIDASE"/>
    <property type="match status" value="1"/>
</dbReference>
<evidence type="ECO:0000313" key="7">
    <source>
        <dbReference type="Proteomes" id="UP000018951"/>
    </source>
</evidence>
<comment type="caution">
    <text evidence="6">The sequence shown here is derived from an EMBL/GenBank/DDBJ whole genome shotgun (WGS) entry which is preliminary data.</text>
</comment>
<keyword evidence="2" id="KW-0121">Carboxypeptidase</keyword>
<dbReference type="InterPro" id="IPR005311">
    <property type="entry name" value="PBP_dimer"/>
</dbReference>